<dbReference type="Proteomes" id="UP001272052">
    <property type="component" value="Unassembled WGS sequence"/>
</dbReference>
<evidence type="ECO:0000313" key="3">
    <source>
        <dbReference type="Proteomes" id="UP001272052"/>
    </source>
</evidence>
<proteinExistence type="predicted"/>
<feature type="transmembrane region" description="Helical" evidence="1">
    <location>
        <begin position="35"/>
        <end position="53"/>
    </location>
</feature>
<comment type="caution">
    <text evidence="2">The sequence shown here is derived from an EMBL/GenBank/DDBJ whole genome shotgun (WGS) entry which is preliminary data.</text>
</comment>
<reference evidence="2 3" key="1">
    <citation type="submission" date="2023-06" db="EMBL/GenBank/DDBJ databases">
        <title>Genome sequence of Methanimicrococcus sp. At1.</title>
        <authorList>
            <person name="Protasov E."/>
            <person name="Platt K."/>
            <person name="Poehlein A."/>
            <person name="Daniel R."/>
            <person name="Brune A."/>
        </authorList>
    </citation>
    <scope>NUCLEOTIDE SEQUENCE [LARGE SCALE GENOMIC DNA]</scope>
    <source>
        <strain evidence="2 3">At1</strain>
    </source>
</reference>
<dbReference type="RefSeq" id="WP_318785430.1">
    <property type="nucleotide sequence ID" value="NZ_JAWDKC010000011.1"/>
</dbReference>
<sequence>MIAVSEDSIIEITKELSLYSYEMEEKREQSLLDQAGKMLMAISVFTVALLAFISLEECGLKNNQILMISAFTFLPLGASFMLSIRALWRHSY</sequence>
<feature type="transmembrane region" description="Helical" evidence="1">
    <location>
        <begin position="65"/>
        <end position="88"/>
    </location>
</feature>
<keyword evidence="1" id="KW-0472">Membrane</keyword>
<keyword evidence="3" id="KW-1185">Reference proteome</keyword>
<accession>A0ABU3VNM9</accession>
<protein>
    <submittedName>
        <fullName evidence="2">Uncharacterized protein</fullName>
    </submittedName>
</protein>
<organism evidence="2 3">
    <name type="scientific">Methanimicrococcus hacksteinii</name>
    <dbReference type="NCBI Taxonomy" id="3028293"/>
    <lineage>
        <taxon>Archaea</taxon>
        <taxon>Methanobacteriati</taxon>
        <taxon>Methanobacteriota</taxon>
        <taxon>Stenosarchaea group</taxon>
        <taxon>Methanomicrobia</taxon>
        <taxon>Methanosarcinales</taxon>
        <taxon>Methanosarcinaceae</taxon>
        <taxon>Methanimicrococcus</taxon>
    </lineage>
</organism>
<dbReference type="EMBL" id="JAWDKC010000011">
    <property type="protein sequence ID" value="MDV0445023.1"/>
    <property type="molecule type" value="Genomic_DNA"/>
</dbReference>
<keyword evidence="1" id="KW-1133">Transmembrane helix</keyword>
<evidence type="ECO:0000313" key="2">
    <source>
        <dbReference type="EMBL" id="MDV0445023.1"/>
    </source>
</evidence>
<keyword evidence="1" id="KW-0812">Transmembrane</keyword>
<name>A0ABU3VNM9_9EURY</name>
<evidence type="ECO:0000256" key="1">
    <source>
        <dbReference type="SAM" id="Phobius"/>
    </source>
</evidence>
<gene>
    <name evidence="2" type="ORF">MmiAt1_05770</name>
</gene>